<dbReference type="GO" id="GO:0044550">
    <property type="term" value="P:secondary metabolite biosynthetic process"/>
    <property type="evidence" value="ECO:0007669"/>
    <property type="project" value="UniProtKB-ARBA"/>
</dbReference>
<sequence>MSNLERPQLFENIKIKKVKHNQATRQLELFLEMSPERLSISSGITTQLSKILNFFDRLSYLPGPWWAKFTSFPYMLQRVLGESDRFSSKLHKEYGQVVRVGPNEVSISNTRDLKIILSSYRYPKSQAYTNTEPRQSNIFTTRSEEMNRVRRRQIAPAFSKEGLASVEDLVMKVGILSLKKKIDTEIKLGNGKYVANYYKLFQNLTSDVISELAFGKSFNAIQNDGNEVIDWVHSVIIISSLKAIFPFVSYFPLVLNKLEEEKRNLIYHNFDAIENRRALMDSGKYKQSRKDILHMYLTSVNSDGKKLSYYEIISESIFMLVAGIDTTSVSMTWLLHFYTIYPEVYKKVLDEIDANFPDRTTPITYDQVCEKLKYFIATVYECLRMKPPVNGSLPRDSSSDGVQLSSCYIPKDVHLLLYTEGAHRNKHIWTDPEKFIPERFMGEGEKLKKELFAFSSGVRICPGRNLGLMEIYTVMTNLLRDYDFKLLPGSFYGPDNLDPSRGNEPYILKDKTLLTRIPINDGMECNIIVTHRQ</sequence>
<feature type="binding site" description="axial binding residue" evidence="5">
    <location>
        <position position="461"/>
    </location>
    <ligand>
        <name>heme</name>
        <dbReference type="ChEBI" id="CHEBI:30413"/>
    </ligand>
    <ligandPart>
        <name>Fe</name>
        <dbReference type="ChEBI" id="CHEBI:18248"/>
    </ligandPart>
</feature>
<keyword evidence="8" id="KW-1185">Reference proteome</keyword>
<dbReference type="GO" id="GO:0020037">
    <property type="term" value="F:heme binding"/>
    <property type="evidence" value="ECO:0007669"/>
    <property type="project" value="InterPro"/>
</dbReference>
<dbReference type="PRINTS" id="PR00463">
    <property type="entry name" value="EP450I"/>
</dbReference>
<dbReference type="GO" id="GO:0016705">
    <property type="term" value="F:oxidoreductase activity, acting on paired donors, with incorporation or reduction of molecular oxygen"/>
    <property type="evidence" value="ECO:0007669"/>
    <property type="project" value="InterPro"/>
</dbReference>
<accession>A0A2T9ZDV8</accession>
<dbReference type="Pfam" id="PF00067">
    <property type="entry name" value="p450"/>
    <property type="match status" value="1"/>
</dbReference>
<dbReference type="InterPro" id="IPR036396">
    <property type="entry name" value="Cyt_P450_sf"/>
</dbReference>
<dbReference type="STRING" id="133381.A0A2T9ZDV8"/>
<gene>
    <name evidence="7" type="ORF">BB560_002801</name>
</gene>
<evidence type="ECO:0000313" key="7">
    <source>
        <dbReference type="EMBL" id="PVV02732.1"/>
    </source>
</evidence>
<dbReference type="InterPro" id="IPR001128">
    <property type="entry name" value="Cyt_P450"/>
</dbReference>
<dbReference type="InterPro" id="IPR017972">
    <property type="entry name" value="Cyt_P450_CS"/>
</dbReference>
<evidence type="ECO:0000256" key="4">
    <source>
        <dbReference type="ARBA" id="ARBA00023004"/>
    </source>
</evidence>
<dbReference type="Gene3D" id="1.10.630.10">
    <property type="entry name" value="Cytochrome P450"/>
    <property type="match status" value="1"/>
</dbReference>
<name>A0A2T9ZDV8_9FUNG</name>
<dbReference type="SUPFAM" id="SSF48264">
    <property type="entry name" value="Cytochrome P450"/>
    <property type="match status" value="1"/>
</dbReference>
<dbReference type="PANTHER" id="PTHR24305:SF235">
    <property type="entry name" value="CYTOCHROME P450 MONOOXYGENASE APDB-RELATED"/>
    <property type="match status" value="1"/>
</dbReference>
<proteinExistence type="inferred from homology"/>
<evidence type="ECO:0000256" key="5">
    <source>
        <dbReference type="PIRSR" id="PIRSR602401-1"/>
    </source>
</evidence>
<evidence type="ECO:0008006" key="9">
    <source>
        <dbReference type="Google" id="ProtNLM"/>
    </source>
</evidence>
<comment type="cofactor">
    <cofactor evidence="1 5">
        <name>heme</name>
        <dbReference type="ChEBI" id="CHEBI:30413"/>
    </cofactor>
</comment>
<evidence type="ECO:0000313" key="8">
    <source>
        <dbReference type="Proteomes" id="UP000245609"/>
    </source>
</evidence>
<keyword evidence="4 5" id="KW-0408">Iron</keyword>
<reference evidence="7 8" key="1">
    <citation type="journal article" date="2018" name="MBio">
        <title>Comparative Genomics Reveals the Core Gene Toolbox for the Fungus-Insect Symbiosis.</title>
        <authorList>
            <person name="Wang Y."/>
            <person name="Stata M."/>
            <person name="Wang W."/>
            <person name="Stajich J.E."/>
            <person name="White M.M."/>
            <person name="Moncalvo J.M."/>
        </authorList>
    </citation>
    <scope>NUCLEOTIDE SEQUENCE [LARGE SCALE GENOMIC DNA]</scope>
    <source>
        <strain evidence="7 8">SC-DP-2</strain>
    </source>
</reference>
<dbReference type="GO" id="GO:0004497">
    <property type="term" value="F:monooxygenase activity"/>
    <property type="evidence" value="ECO:0007669"/>
    <property type="project" value="UniProtKB-KW"/>
</dbReference>
<evidence type="ECO:0000256" key="3">
    <source>
        <dbReference type="ARBA" id="ARBA00023002"/>
    </source>
</evidence>
<dbReference type="PANTHER" id="PTHR24305">
    <property type="entry name" value="CYTOCHROME P450"/>
    <property type="match status" value="1"/>
</dbReference>
<dbReference type="InterPro" id="IPR002401">
    <property type="entry name" value="Cyt_P450_E_grp-I"/>
</dbReference>
<dbReference type="Proteomes" id="UP000245609">
    <property type="component" value="Unassembled WGS sequence"/>
</dbReference>
<dbReference type="OrthoDB" id="1470350at2759"/>
<evidence type="ECO:0000256" key="2">
    <source>
        <dbReference type="ARBA" id="ARBA00022723"/>
    </source>
</evidence>
<evidence type="ECO:0000256" key="1">
    <source>
        <dbReference type="ARBA" id="ARBA00001971"/>
    </source>
</evidence>
<dbReference type="AlphaFoldDB" id="A0A2T9ZDV8"/>
<protein>
    <recommendedName>
        <fullName evidence="9">Cytochrome P450</fullName>
    </recommendedName>
</protein>
<dbReference type="InterPro" id="IPR050121">
    <property type="entry name" value="Cytochrome_P450_monoxygenase"/>
</dbReference>
<keyword evidence="5 6" id="KW-0349">Heme</keyword>
<dbReference type="PROSITE" id="PS00086">
    <property type="entry name" value="CYTOCHROME_P450"/>
    <property type="match status" value="1"/>
</dbReference>
<comment type="caution">
    <text evidence="7">The sequence shown here is derived from an EMBL/GenBank/DDBJ whole genome shotgun (WGS) entry which is preliminary data.</text>
</comment>
<dbReference type="EMBL" id="MBFS01000348">
    <property type="protein sequence ID" value="PVV02732.1"/>
    <property type="molecule type" value="Genomic_DNA"/>
</dbReference>
<keyword evidence="2 5" id="KW-0479">Metal-binding</keyword>
<organism evidence="7 8">
    <name type="scientific">Smittium megazygosporum</name>
    <dbReference type="NCBI Taxonomy" id="133381"/>
    <lineage>
        <taxon>Eukaryota</taxon>
        <taxon>Fungi</taxon>
        <taxon>Fungi incertae sedis</taxon>
        <taxon>Zoopagomycota</taxon>
        <taxon>Kickxellomycotina</taxon>
        <taxon>Harpellomycetes</taxon>
        <taxon>Harpellales</taxon>
        <taxon>Legeriomycetaceae</taxon>
        <taxon>Smittium</taxon>
    </lineage>
</organism>
<dbReference type="GO" id="GO:0005506">
    <property type="term" value="F:iron ion binding"/>
    <property type="evidence" value="ECO:0007669"/>
    <property type="project" value="InterPro"/>
</dbReference>
<dbReference type="PRINTS" id="PR00385">
    <property type="entry name" value="P450"/>
</dbReference>
<comment type="similarity">
    <text evidence="6">Belongs to the cytochrome P450 family.</text>
</comment>
<keyword evidence="6" id="KW-0503">Monooxygenase</keyword>
<evidence type="ECO:0000256" key="6">
    <source>
        <dbReference type="RuleBase" id="RU000461"/>
    </source>
</evidence>
<keyword evidence="3 6" id="KW-0560">Oxidoreductase</keyword>